<comment type="caution">
    <text evidence="2">The sequence shown here is derived from an EMBL/GenBank/DDBJ whole genome shotgun (WGS) entry which is preliminary data.</text>
</comment>
<dbReference type="RefSeq" id="WP_110471890.1">
    <property type="nucleotide sequence ID" value="NZ_QJSP01000016.1"/>
</dbReference>
<proteinExistence type="predicted"/>
<gene>
    <name evidence="2" type="ORF">DFR67_11660</name>
</gene>
<reference evidence="2 3" key="1">
    <citation type="submission" date="2018-06" db="EMBL/GenBank/DDBJ databases">
        <title>Genomic Encyclopedia of Type Strains, Phase IV (KMG-IV): sequencing the most valuable type-strain genomes for metagenomic binning, comparative biology and taxonomic classification.</title>
        <authorList>
            <person name="Goeker M."/>
        </authorList>
    </citation>
    <scope>NUCLEOTIDE SEQUENCE [LARGE SCALE GENOMIC DNA]</scope>
    <source>
        <strain evidence="2 3">DSM 45521</strain>
    </source>
</reference>
<name>A0A318RG54_WILLI</name>
<keyword evidence="3" id="KW-1185">Reference proteome</keyword>
<dbReference type="Proteomes" id="UP000247591">
    <property type="component" value="Unassembled WGS sequence"/>
</dbReference>
<evidence type="ECO:0000313" key="2">
    <source>
        <dbReference type="EMBL" id="PYE13506.1"/>
    </source>
</evidence>
<feature type="region of interest" description="Disordered" evidence="1">
    <location>
        <begin position="70"/>
        <end position="101"/>
    </location>
</feature>
<dbReference type="AlphaFoldDB" id="A0A318RG54"/>
<dbReference type="EMBL" id="QJSP01000016">
    <property type="protein sequence ID" value="PYE13506.1"/>
    <property type="molecule type" value="Genomic_DNA"/>
</dbReference>
<evidence type="ECO:0000256" key="1">
    <source>
        <dbReference type="SAM" id="MobiDB-lite"/>
    </source>
</evidence>
<protein>
    <submittedName>
        <fullName evidence="2">Uncharacterized protein</fullName>
    </submittedName>
</protein>
<sequence>MLHSALLVALIAVVIGAFAITVVLAIHQLRHPECQGIIDAYDEARAAGSATVSRSELLAALAEVAAAKTTPTDARRPLQRHLHATGNRGMLSDGRRPGSVL</sequence>
<organism evidence="2 3">
    <name type="scientific">Williamsia limnetica</name>
    <dbReference type="NCBI Taxonomy" id="882452"/>
    <lineage>
        <taxon>Bacteria</taxon>
        <taxon>Bacillati</taxon>
        <taxon>Actinomycetota</taxon>
        <taxon>Actinomycetes</taxon>
        <taxon>Mycobacteriales</taxon>
        <taxon>Nocardiaceae</taxon>
        <taxon>Williamsia</taxon>
    </lineage>
</organism>
<evidence type="ECO:0000313" key="3">
    <source>
        <dbReference type="Proteomes" id="UP000247591"/>
    </source>
</evidence>
<accession>A0A318RG54</accession>